<organism evidence="2 3">
    <name type="scientific">Labilithrix luteola</name>
    <dbReference type="NCBI Taxonomy" id="1391654"/>
    <lineage>
        <taxon>Bacteria</taxon>
        <taxon>Pseudomonadati</taxon>
        <taxon>Myxococcota</taxon>
        <taxon>Polyangia</taxon>
        <taxon>Polyangiales</taxon>
        <taxon>Labilitrichaceae</taxon>
        <taxon>Labilithrix</taxon>
    </lineage>
</organism>
<dbReference type="InterPro" id="IPR016181">
    <property type="entry name" value="Acyl_CoA_acyltransferase"/>
</dbReference>
<feature type="domain" description="N-acetyltransferase" evidence="1">
    <location>
        <begin position="7"/>
        <end position="177"/>
    </location>
</feature>
<protein>
    <recommendedName>
        <fullName evidence="1">N-acetyltransferase domain-containing protein</fullName>
    </recommendedName>
</protein>
<accession>A0A0K1PR46</accession>
<evidence type="ECO:0000313" key="3">
    <source>
        <dbReference type="Proteomes" id="UP000064967"/>
    </source>
</evidence>
<dbReference type="AlphaFoldDB" id="A0A0K1PR46"/>
<proteinExistence type="predicted"/>
<dbReference type="PROSITE" id="PS51186">
    <property type="entry name" value="GNAT"/>
    <property type="match status" value="1"/>
</dbReference>
<dbReference type="EMBL" id="CP012333">
    <property type="protein sequence ID" value="AKU96015.1"/>
    <property type="molecule type" value="Genomic_DNA"/>
</dbReference>
<dbReference type="SUPFAM" id="SSF55729">
    <property type="entry name" value="Acyl-CoA N-acyltransferases (Nat)"/>
    <property type="match status" value="1"/>
</dbReference>
<dbReference type="GO" id="GO:0016747">
    <property type="term" value="F:acyltransferase activity, transferring groups other than amino-acyl groups"/>
    <property type="evidence" value="ECO:0007669"/>
    <property type="project" value="InterPro"/>
</dbReference>
<dbReference type="Gene3D" id="3.40.630.30">
    <property type="match status" value="1"/>
</dbReference>
<name>A0A0K1PR46_9BACT</name>
<dbReference type="KEGG" id="llu:AKJ09_02679"/>
<keyword evidence="3" id="KW-1185">Reference proteome</keyword>
<dbReference type="InterPro" id="IPR000182">
    <property type="entry name" value="GNAT_dom"/>
</dbReference>
<evidence type="ECO:0000259" key="1">
    <source>
        <dbReference type="PROSITE" id="PS51186"/>
    </source>
</evidence>
<gene>
    <name evidence="2" type="ORF">AKJ09_02679</name>
</gene>
<dbReference type="Pfam" id="PF00583">
    <property type="entry name" value="Acetyltransf_1"/>
    <property type="match status" value="1"/>
</dbReference>
<dbReference type="Proteomes" id="UP000064967">
    <property type="component" value="Chromosome"/>
</dbReference>
<sequence>MTKPSSVIVRAANPEEGVAIAGLWRELWDVHEVWGGYAGTRDLRVYDQLAARLSEDARVRAGQPILGRHIHLVAQTAEGVVGQVEGWFDRHGVDETTPYTCEVRSLIVSARARTHGVGTALLQELARIAKQMSRGAPVVMAAEVLEPNPAHSFYARVGYTPVSWTARIDTRGATDAPSYGFGARQAVPNDALAIAMLDPSLAERRRAQGDVRFDRPRAVDATFVGALASHLARPFGSYDQCELVVVDTNMVVRASASLTVMSLDPPFVPARRGLLGRFALDPALPPAPLVEPLVRLGKRMALARGAGALELTDLDPPGAPINEAARLAGATPWSRIVERYA</sequence>
<evidence type="ECO:0000313" key="2">
    <source>
        <dbReference type="EMBL" id="AKU96015.1"/>
    </source>
</evidence>
<dbReference type="RefSeq" id="WP_169927476.1">
    <property type="nucleotide sequence ID" value="NZ_CP012333.1"/>
</dbReference>
<dbReference type="STRING" id="1391654.AKJ09_02679"/>
<reference evidence="2 3" key="1">
    <citation type="submission" date="2015-08" db="EMBL/GenBank/DDBJ databases">
        <authorList>
            <person name="Babu N.S."/>
            <person name="Beckwith C.J."/>
            <person name="Beseler K.G."/>
            <person name="Brison A."/>
            <person name="Carone J.V."/>
            <person name="Caskin T.P."/>
            <person name="Diamond M."/>
            <person name="Durham M.E."/>
            <person name="Foxe J.M."/>
            <person name="Go M."/>
            <person name="Henderson B.A."/>
            <person name="Jones I.B."/>
            <person name="McGettigan J.A."/>
            <person name="Micheletti S.J."/>
            <person name="Nasrallah M.E."/>
            <person name="Ortiz D."/>
            <person name="Piller C.R."/>
            <person name="Privatt S.R."/>
            <person name="Schneider S.L."/>
            <person name="Sharp S."/>
            <person name="Smith T.C."/>
            <person name="Stanton J.D."/>
            <person name="Ullery H.E."/>
            <person name="Wilson R.J."/>
            <person name="Serrano M.G."/>
            <person name="Buck G."/>
            <person name="Lee V."/>
            <person name="Wang Y."/>
            <person name="Carvalho R."/>
            <person name="Voegtly L."/>
            <person name="Shi R."/>
            <person name="Duckworth R."/>
            <person name="Johnson A."/>
            <person name="Loviza R."/>
            <person name="Walstead R."/>
            <person name="Shah Z."/>
            <person name="Kiflezghi M."/>
            <person name="Wade K."/>
            <person name="Ball S.L."/>
            <person name="Bradley K.W."/>
            <person name="Asai D.J."/>
            <person name="Bowman C.A."/>
            <person name="Russell D.A."/>
            <person name="Pope W.H."/>
            <person name="Jacobs-Sera D."/>
            <person name="Hendrix R.W."/>
            <person name="Hatfull G.F."/>
        </authorList>
    </citation>
    <scope>NUCLEOTIDE SEQUENCE [LARGE SCALE GENOMIC DNA]</scope>
    <source>
        <strain evidence="2 3">DSM 27648</strain>
    </source>
</reference>
<dbReference type="CDD" id="cd04301">
    <property type="entry name" value="NAT_SF"/>
    <property type="match status" value="1"/>
</dbReference>